<organism evidence="1 2">
    <name type="scientific">Aspergillus sclerotiicarbonarius (strain CBS 121057 / IBT 28362)</name>
    <dbReference type="NCBI Taxonomy" id="1448318"/>
    <lineage>
        <taxon>Eukaryota</taxon>
        <taxon>Fungi</taxon>
        <taxon>Dikarya</taxon>
        <taxon>Ascomycota</taxon>
        <taxon>Pezizomycotina</taxon>
        <taxon>Eurotiomycetes</taxon>
        <taxon>Eurotiomycetidae</taxon>
        <taxon>Eurotiales</taxon>
        <taxon>Aspergillaceae</taxon>
        <taxon>Aspergillus</taxon>
        <taxon>Aspergillus subgen. Circumdati</taxon>
    </lineage>
</organism>
<evidence type="ECO:0000313" key="2">
    <source>
        <dbReference type="Proteomes" id="UP000248423"/>
    </source>
</evidence>
<dbReference type="Proteomes" id="UP000248423">
    <property type="component" value="Unassembled WGS sequence"/>
</dbReference>
<dbReference type="EMBL" id="KZ826354">
    <property type="protein sequence ID" value="PYI05944.1"/>
    <property type="molecule type" value="Genomic_DNA"/>
</dbReference>
<protein>
    <submittedName>
        <fullName evidence="1">Uncharacterized protein</fullName>
    </submittedName>
</protein>
<sequence>MCLFALPTLSSSVLIRSAGCLILGPRSLTLDSDFASPASLYTFSLTGSQAVSSARSTTSDDKVIWLRVHVVDAWVHLIAFGLRFVLLPFSSNGC</sequence>
<reference evidence="1 2" key="1">
    <citation type="submission" date="2018-02" db="EMBL/GenBank/DDBJ databases">
        <title>The genomes of Aspergillus section Nigri reveals drivers in fungal speciation.</title>
        <authorList>
            <consortium name="DOE Joint Genome Institute"/>
            <person name="Vesth T.C."/>
            <person name="Nybo J."/>
            <person name="Theobald S."/>
            <person name="Brandl J."/>
            <person name="Frisvad J.C."/>
            <person name="Nielsen K.F."/>
            <person name="Lyhne E.K."/>
            <person name="Kogle M.E."/>
            <person name="Kuo A."/>
            <person name="Riley R."/>
            <person name="Clum A."/>
            <person name="Nolan M."/>
            <person name="Lipzen A."/>
            <person name="Salamov A."/>
            <person name="Henrissat B."/>
            <person name="Wiebenga A."/>
            <person name="De vries R.P."/>
            <person name="Grigoriev I.V."/>
            <person name="Mortensen U.H."/>
            <person name="Andersen M.R."/>
            <person name="Baker S.E."/>
        </authorList>
    </citation>
    <scope>NUCLEOTIDE SEQUENCE [LARGE SCALE GENOMIC DNA]</scope>
    <source>
        <strain evidence="1 2">CBS 121057</strain>
    </source>
</reference>
<name>A0A319EQL3_ASPSB</name>
<keyword evidence="2" id="KW-1185">Reference proteome</keyword>
<evidence type="ECO:0000313" key="1">
    <source>
        <dbReference type="EMBL" id="PYI05944.1"/>
    </source>
</evidence>
<gene>
    <name evidence="1" type="ORF">BO78DRAFT_419260</name>
</gene>
<dbReference type="VEuPathDB" id="FungiDB:BO78DRAFT_419260"/>
<accession>A0A319EQL3</accession>
<dbReference type="AlphaFoldDB" id="A0A319EQL3"/>
<proteinExistence type="predicted"/>